<reference evidence="4" key="1">
    <citation type="submission" date="2021-01" db="EMBL/GenBank/DDBJ databases">
        <title>Whole genome shotgun sequence of Planobispora rosea NBRC 15558.</title>
        <authorList>
            <person name="Komaki H."/>
            <person name="Tamura T."/>
        </authorList>
    </citation>
    <scope>NUCLEOTIDE SEQUENCE</scope>
    <source>
        <strain evidence="4">NBRC 15558</strain>
    </source>
</reference>
<dbReference type="GO" id="GO:0005524">
    <property type="term" value="F:ATP binding"/>
    <property type="evidence" value="ECO:0007669"/>
    <property type="project" value="UniProtKB-UniRule"/>
</dbReference>
<dbReference type="GO" id="GO:0003677">
    <property type="term" value="F:DNA binding"/>
    <property type="evidence" value="ECO:0007669"/>
    <property type="project" value="InterPro"/>
</dbReference>
<evidence type="ECO:0000313" key="4">
    <source>
        <dbReference type="EMBL" id="GIH87831.1"/>
    </source>
</evidence>
<keyword evidence="1" id="KW-0547">Nucleotide-binding</keyword>
<accession>A0A8J3S8A3</accession>
<dbReference type="SUPFAM" id="SSF52540">
    <property type="entry name" value="P-loop containing nucleoside triphosphate hydrolases"/>
    <property type="match status" value="1"/>
</dbReference>
<dbReference type="RefSeq" id="WP_189243604.1">
    <property type="nucleotide sequence ID" value="NZ_BMQP01000045.1"/>
</dbReference>
<feature type="binding site" evidence="1">
    <location>
        <begin position="320"/>
        <end position="327"/>
    </location>
    <ligand>
        <name>ATP</name>
        <dbReference type="ChEBI" id="CHEBI:30616"/>
    </ligand>
</feature>
<protein>
    <recommendedName>
        <fullName evidence="3">FtsK domain-containing protein</fullName>
    </recommendedName>
</protein>
<dbReference type="AlphaFoldDB" id="A0A8J3S8A3"/>
<sequence>MARRARPPKPSLREARTRSAAERCPIPPHFGHASMRRGPSAAGTGAGLLRAGGRGLAAAVRWVRAKPLQRAPLPLATALYGAGGLADLMDLPAAGIVPVTAGGALAAYATVARSHPEHAGKTGALVTASGLWLALAAELGPAAGPGGMLTWAYWTFATAAYGLYRMDAATRAAIAERRRRAEWHRLAAHFGIGGSHLLRVEPTRLGEQLLIDVQGTGRRASTITHSDLAERVAEYYKLPLTRVKVAPDKIAGRIRITIRLIDPWANKIRHPRLDPEAEITLPETGTVREPLVIGMDPETGRPLILPVWTSDGARHTMIIAMLGSGKTVLLNDILAELSTADDACIWGIDLRKGKDLRRWAPALDLLALPGERRKALRMLQLAVKIIAERAALNDNKVFQPGPGHPLIAIVIDEMSALFAGNDPMAQAIKEAAAAVATAGRSEGVELILVGQRGTIGQIGSTDIRTQIENIVMLRLSRRTEMAHVAGELGLELPDMARYGEGHKGVTLVADLDGSHTAGRTFCLDELDDITALAAERRSSALEPELLERIGPAYARLKDPATANAPIGGREASAAAAAVAAVASEAPASAVPGDLSESAGQPAAPPHQPYNPEGQDMDIEEDGQAARLAQAASSREQTRRYLAALPDLPVVDAQMAQRLAQAAEARRTQAAEQTEIAPNVLARLIELLARDGGTTVREVERALEAMGLSRMGAWRSLDRLRLDGFAELRGRGRGSRWHLIGYHPDRDPNTTSGTADGDAA</sequence>
<dbReference type="EMBL" id="BOOI01000068">
    <property type="protein sequence ID" value="GIH87831.1"/>
    <property type="molecule type" value="Genomic_DNA"/>
</dbReference>
<evidence type="ECO:0000313" key="5">
    <source>
        <dbReference type="Proteomes" id="UP000655044"/>
    </source>
</evidence>
<feature type="region of interest" description="Disordered" evidence="2">
    <location>
        <begin position="589"/>
        <end position="616"/>
    </location>
</feature>
<proteinExistence type="predicted"/>
<feature type="region of interest" description="Disordered" evidence="2">
    <location>
        <begin position="740"/>
        <end position="759"/>
    </location>
</feature>
<keyword evidence="5" id="KW-1185">Reference proteome</keyword>
<dbReference type="Gene3D" id="3.40.50.300">
    <property type="entry name" value="P-loop containing nucleotide triphosphate hydrolases"/>
    <property type="match status" value="1"/>
</dbReference>
<organism evidence="4 5">
    <name type="scientific">Planobispora rosea</name>
    <dbReference type="NCBI Taxonomy" id="35762"/>
    <lineage>
        <taxon>Bacteria</taxon>
        <taxon>Bacillati</taxon>
        <taxon>Actinomycetota</taxon>
        <taxon>Actinomycetes</taxon>
        <taxon>Streptosporangiales</taxon>
        <taxon>Streptosporangiaceae</taxon>
        <taxon>Planobispora</taxon>
    </lineage>
</organism>
<dbReference type="PROSITE" id="PS50901">
    <property type="entry name" value="FTSK"/>
    <property type="match status" value="1"/>
</dbReference>
<dbReference type="InterPro" id="IPR002543">
    <property type="entry name" value="FtsK_dom"/>
</dbReference>
<feature type="compositionally biased region" description="Basic and acidic residues" evidence="2">
    <location>
        <begin position="11"/>
        <end position="21"/>
    </location>
</feature>
<gene>
    <name evidence="4" type="ORF">Pro02_62390</name>
</gene>
<feature type="domain" description="FtsK" evidence="3">
    <location>
        <begin position="300"/>
        <end position="482"/>
    </location>
</feature>
<evidence type="ECO:0000256" key="1">
    <source>
        <dbReference type="PROSITE-ProRule" id="PRU00289"/>
    </source>
</evidence>
<keyword evidence="1" id="KW-0067">ATP-binding</keyword>
<dbReference type="Proteomes" id="UP000655044">
    <property type="component" value="Unassembled WGS sequence"/>
</dbReference>
<comment type="caution">
    <text evidence="4">The sequence shown here is derived from an EMBL/GenBank/DDBJ whole genome shotgun (WGS) entry which is preliminary data.</text>
</comment>
<evidence type="ECO:0000259" key="3">
    <source>
        <dbReference type="PROSITE" id="PS50901"/>
    </source>
</evidence>
<name>A0A8J3S8A3_PLARO</name>
<feature type="region of interest" description="Disordered" evidence="2">
    <location>
        <begin position="1"/>
        <end position="46"/>
    </location>
</feature>
<evidence type="ECO:0000256" key="2">
    <source>
        <dbReference type="SAM" id="MobiDB-lite"/>
    </source>
</evidence>
<dbReference type="InterPro" id="IPR027417">
    <property type="entry name" value="P-loop_NTPase"/>
</dbReference>